<evidence type="ECO:0000259" key="2">
    <source>
        <dbReference type="Pfam" id="PF05303"/>
    </source>
</evidence>
<dbReference type="InterPro" id="IPR023231">
    <property type="entry name" value="GSKIP_dom_sf"/>
</dbReference>
<dbReference type="Proteomes" id="UP000887540">
    <property type="component" value="Unplaced"/>
</dbReference>
<dbReference type="InterPro" id="IPR037395">
    <property type="entry name" value="GSKIP"/>
</dbReference>
<dbReference type="GO" id="GO:0019207">
    <property type="term" value="F:kinase regulator activity"/>
    <property type="evidence" value="ECO:0007669"/>
    <property type="project" value="TreeGrafter"/>
</dbReference>
<dbReference type="WBParaSite" id="ACRNAN_scaffold12223.g17973.t1">
    <property type="protein sequence ID" value="ACRNAN_scaffold12223.g17973.t1"/>
    <property type="gene ID" value="ACRNAN_scaffold12223.g17973"/>
</dbReference>
<dbReference type="Gene3D" id="3.30.2280.10">
    <property type="entry name" value="Hypothetical protein (hspc210)"/>
    <property type="match status" value="1"/>
</dbReference>
<keyword evidence="3" id="KW-1185">Reference proteome</keyword>
<dbReference type="InterPro" id="IPR007967">
    <property type="entry name" value="GSKIP_dom"/>
</dbReference>
<dbReference type="Pfam" id="PF05303">
    <property type="entry name" value="GSKIP_dom"/>
    <property type="match status" value="1"/>
</dbReference>
<dbReference type="PANTHER" id="PTHR12490">
    <property type="entry name" value="GSK3B-INTERACTING PROTEIN"/>
    <property type="match status" value="1"/>
</dbReference>
<comment type="similarity">
    <text evidence="1">Belongs to the GSKIP family.</text>
</comment>
<sequence length="248" mass="27094">MSTSTSPKACGCVQIGINGDKPVAGSITNALNANVLADSLGVSPLYRRETSARWQSAALVYKTSRSHSPVPPGDSTPQFVFPPPVPDVRASLRQISQETINTPLSLEDIANVNRRKHLELGGKTDASGALELEAIAAVHELACSVESISVSEILPRTCDLIFVNLKTVEGHPYTLELTLKGWRIASTHTDCMNGDYKQVDLHTRYFSNARELLHFISPGHILHFNDILSERLKQLETKEEAVHTLTAC</sequence>
<evidence type="ECO:0000313" key="3">
    <source>
        <dbReference type="Proteomes" id="UP000887540"/>
    </source>
</evidence>
<dbReference type="GO" id="GO:0060828">
    <property type="term" value="P:regulation of canonical Wnt signaling pathway"/>
    <property type="evidence" value="ECO:0007669"/>
    <property type="project" value="InterPro"/>
</dbReference>
<proteinExistence type="inferred from homology"/>
<evidence type="ECO:0000313" key="4">
    <source>
        <dbReference type="WBParaSite" id="ACRNAN_scaffold12223.g17973.t1"/>
    </source>
</evidence>
<feature type="domain" description="GSKIP" evidence="2">
    <location>
        <begin position="131"/>
        <end position="235"/>
    </location>
</feature>
<dbReference type="SUPFAM" id="SSF103107">
    <property type="entry name" value="Hypothetical protein c14orf129, hspc210"/>
    <property type="match status" value="1"/>
</dbReference>
<organism evidence="3 4">
    <name type="scientific">Acrobeloides nanus</name>
    <dbReference type="NCBI Taxonomy" id="290746"/>
    <lineage>
        <taxon>Eukaryota</taxon>
        <taxon>Metazoa</taxon>
        <taxon>Ecdysozoa</taxon>
        <taxon>Nematoda</taxon>
        <taxon>Chromadorea</taxon>
        <taxon>Rhabditida</taxon>
        <taxon>Tylenchina</taxon>
        <taxon>Cephalobomorpha</taxon>
        <taxon>Cephaloboidea</taxon>
        <taxon>Cephalobidae</taxon>
        <taxon>Acrobeloides</taxon>
    </lineage>
</organism>
<reference evidence="4" key="1">
    <citation type="submission" date="2022-11" db="UniProtKB">
        <authorList>
            <consortium name="WormBaseParasite"/>
        </authorList>
    </citation>
    <scope>IDENTIFICATION</scope>
</reference>
<protein>
    <submittedName>
        <fullName evidence="4">GSKIP domain-containing protein</fullName>
    </submittedName>
</protein>
<dbReference type="AlphaFoldDB" id="A0A914CMD2"/>
<accession>A0A914CMD2</accession>
<evidence type="ECO:0000256" key="1">
    <source>
        <dbReference type="ARBA" id="ARBA00009571"/>
    </source>
</evidence>
<dbReference type="GO" id="GO:0051018">
    <property type="term" value="F:protein kinase A binding"/>
    <property type="evidence" value="ECO:0007669"/>
    <property type="project" value="TreeGrafter"/>
</dbReference>
<dbReference type="GO" id="GO:0005737">
    <property type="term" value="C:cytoplasm"/>
    <property type="evidence" value="ECO:0007669"/>
    <property type="project" value="TreeGrafter"/>
</dbReference>
<name>A0A914CMD2_9BILA</name>
<dbReference type="PANTHER" id="PTHR12490:SF4">
    <property type="entry name" value="GSK3B-INTERACTING PROTEIN"/>
    <property type="match status" value="1"/>
</dbReference>